<organism evidence="3 4">
    <name type="scientific">Pseudovibrio japonicus</name>
    <dbReference type="NCBI Taxonomy" id="366534"/>
    <lineage>
        <taxon>Bacteria</taxon>
        <taxon>Pseudomonadati</taxon>
        <taxon>Pseudomonadota</taxon>
        <taxon>Alphaproteobacteria</taxon>
        <taxon>Hyphomicrobiales</taxon>
        <taxon>Stappiaceae</taxon>
        <taxon>Pseudovibrio</taxon>
    </lineage>
</organism>
<comment type="caution">
    <text evidence="3">The sequence shown here is derived from an EMBL/GenBank/DDBJ whole genome shotgun (WGS) entry which is preliminary data.</text>
</comment>
<sequence>MQQLGKVFAYATLSLLVLSTAVTAEIGTSHNEPSVTKLPVSPGSGTITLPQNKMTTSGNYSVSLPIAAKGWEAAGDGSVGETLEQVLPIGTQLSVLDWTKDADKGELVRLGVEHPEGECNLAPDIYVSIADFSSYALDEVETLTPIEANEITRAEDDSYLGYIAILLAAASGRSSSSRRSRGMTYCYRNVKNHLLSEGLVDTYLPGGSAYMAIEELPKNGFRRLRVRHPDRAPNGSVCVYDRDSRNRHGHIEVKKSKDCYWYGYGCKAKSMYDSREFYDCFAKGNARPNFFAFLSSGNNKDGNKRGNTRSSRKRNPS</sequence>
<name>A0ABQ3E7J6_9HYPH</name>
<gene>
    <name evidence="3" type="ORF">GCM10007094_12270</name>
</gene>
<keyword evidence="2" id="KW-0732">Signal</keyword>
<reference evidence="4" key="1">
    <citation type="journal article" date="2019" name="Int. J. Syst. Evol. Microbiol.">
        <title>The Global Catalogue of Microorganisms (GCM) 10K type strain sequencing project: providing services to taxonomists for standard genome sequencing and annotation.</title>
        <authorList>
            <consortium name="The Broad Institute Genomics Platform"/>
            <consortium name="The Broad Institute Genome Sequencing Center for Infectious Disease"/>
            <person name="Wu L."/>
            <person name="Ma J."/>
        </authorList>
    </citation>
    <scope>NUCLEOTIDE SEQUENCE [LARGE SCALE GENOMIC DNA]</scope>
    <source>
        <strain evidence="4">KCTC 12861</strain>
    </source>
</reference>
<dbReference type="Gene3D" id="3.90.1720.10">
    <property type="entry name" value="endopeptidase domain like (from Nostoc punctiforme)"/>
    <property type="match status" value="1"/>
</dbReference>
<proteinExistence type="predicted"/>
<evidence type="ECO:0000313" key="3">
    <source>
        <dbReference type="EMBL" id="GHB25718.1"/>
    </source>
</evidence>
<evidence type="ECO:0000256" key="2">
    <source>
        <dbReference type="SAM" id="SignalP"/>
    </source>
</evidence>
<keyword evidence="4" id="KW-1185">Reference proteome</keyword>
<protein>
    <submittedName>
        <fullName evidence="3">Uncharacterized protein</fullName>
    </submittedName>
</protein>
<feature type="chain" id="PRO_5046536650" evidence="2">
    <location>
        <begin position="25"/>
        <end position="317"/>
    </location>
</feature>
<feature type="compositionally biased region" description="Basic residues" evidence="1">
    <location>
        <begin position="306"/>
        <end position="317"/>
    </location>
</feature>
<evidence type="ECO:0000313" key="4">
    <source>
        <dbReference type="Proteomes" id="UP000637980"/>
    </source>
</evidence>
<feature type="signal peptide" evidence="2">
    <location>
        <begin position="1"/>
        <end position="24"/>
    </location>
</feature>
<feature type="region of interest" description="Disordered" evidence="1">
    <location>
        <begin position="297"/>
        <end position="317"/>
    </location>
</feature>
<accession>A0ABQ3E7J6</accession>
<evidence type="ECO:0000256" key="1">
    <source>
        <dbReference type="SAM" id="MobiDB-lite"/>
    </source>
</evidence>
<dbReference type="Proteomes" id="UP000637980">
    <property type="component" value="Unassembled WGS sequence"/>
</dbReference>
<dbReference type="EMBL" id="BMXE01000002">
    <property type="protein sequence ID" value="GHB25718.1"/>
    <property type="molecule type" value="Genomic_DNA"/>
</dbReference>